<protein>
    <submittedName>
        <fullName evidence="2">Uncharacterized protein</fullName>
    </submittedName>
</protein>
<keyword evidence="1" id="KW-0472">Membrane</keyword>
<comment type="caution">
    <text evidence="2">The sequence shown here is derived from an EMBL/GenBank/DDBJ whole genome shotgun (WGS) entry which is preliminary data.</text>
</comment>
<feature type="transmembrane region" description="Helical" evidence="1">
    <location>
        <begin position="12"/>
        <end position="29"/>
    </location>
</feature>
<evidence type="ECO:0000313" key="3">
    <source>
        <dbReference type="Proteomes" id="UP000186922"/>
    </source>
</evidence>
<keyword evidence="1" id="KW-0812">Transmembrane</keyword>
<accession>A0A1D1VCQ5</accession>
<evidence type="ECO:0000313" key="2">
    <source>
        <dbReference type="EMBL" id="GAU97862.1"/>
    </source>
</evidence>
<evidence type="ECO:0000256" key="1">
    <source>
        <dbReference type="SAM" id="Phobius"/>
    </source>
</evidence>
<name>A0A1D1VCQ5_RAMVA</name>
<proteinExistence type="predicted"/>
<organism evidence="2 3">
    <name type="scientific">Ramazzottius varieornatus</name>
    <name type="common">Water bear</name>
    <name type="synonym">Tardigrade</name>
    <dbReference type="NCBI Taxonomy" id="947166"/>
    <lineage>
        <taxon>Eukaryota</taxon>
        <taxon>Metazoa</taxon>
        <taxon>Ecdysozoa</taxon>
        <taxon>Tardigrada</taxon>
        <taxon>Eutardigrada</taxon>
        <taxon>Parachela</taxon>
        <taxon>Hypsibioidea</taxon>
        <taxon>Ramazzottiidae</taxon>
        <taxon>Ramazzottius</taxon>
    </lineage>
</organism>
<keyword evidence="3" id="KW-1185">Reference proteome</keyword>
<sequence>MFSGSSKNPTNMTVNMLVGKALFCSSWISRQQRRRKLRQVDDEGSHPLAQLLGWEVSLGKFICPLSSFRLAGTIDLITKTFLAQVYQFRRFPEQPLTALLRTGDCPRIFKSGNHRLDHPGGIHVPDLVHTGRMTPDECKVLWALGLLCGITSGSFFTLSGCMVLENAGHGEECSYLEMLGKSSKPHTEHA</sequence>
<dbReference type="EMBL" id="BDGG01000004">
    <property type="protein sequence ID" value="GAU97862.1"/>
    <property type="molecule type" value="Genomic_DNA"/>
</dbReference>
<reference evidence="2 3" key="1">
    <citation type="journal article" date="2016" name="Nat. Commun.">
        <title>Extremotolerant tardigrade genome and improved radiotolerance of human cultured cells by tardigrade-unique protein.</title>
        <authorList>
            <person name="Hashimoto T."/>
            <person name="Horikawa D.D."/>
            <person name="Saito Y."/>
            <person name="Kuwahara H."/>
            <person name="Kozuka-Hata H."/>
            <person name="Shin-I T."/>
            <person name="Minakuchi Y."/>
            <person name="Ohishi K."/>
            <person name="Motoyama A."/>
            <person name="Aizu T."/>
            <person name="Enomoto A."/>
            <person name="Kondo K."/>
            <person name="Tanaka S."/>
            <person name="Hara Y."/>
            <person name="Koshikawa S."/>
            <person name="Sagara H."/>
            <person name="Miura T."/>
            <person name="Yokobori S."/>
            <person name="Miyagawa K."/>
            <person name="Suzuki Y."/>
            <person name="Kubo T."/>
            <person name="Oyama M."/>
            <person name="Kohara Y."/>
            <person name="Fujiyama A."/>
            <person name="Arakawa K."/>
            <person name="Katayama T."/>
            <person name="Toyoda A."/>
            <person name="Kunieda T."/>
        </authorList>
    </citation>
    <scope>NUCLEOTIDE SEQUENCE [LARGE SCALE GENOMIC DNA]</scope>
    <source>
        <strain evidence="2 3">YOKOZUNA-1</strain>
    </source>
</reference>
<gene>
    <name evidence="2" type="primary">RvY_09089</name>
    <name evidence="2" type="synonym">RvY_09089.1</name>
    <name evidence="2" type="ORF">RvY_09089-1</name>
</gene>
<dbReference type="AlphaFoldDB" id="A0A1D1VCQ5"/>
<dbReference type="Proteomes" id="UP000186922">
    <property type="component" value="Unassembled WGS sequence"/>
</dbReference>
<keyword evidence="1" id="KW-1133">Transmembrane helix</keyword>